<accession>A0A397Q832</accession>
<dbReference type="Proteomes" id="UP000266273">
    <property type="component" value="Unassembled WGS sequence"/>
</dbReference>
<sequence length="66" mass="7244">MEQWNALGALANRVLRQAAEAREQTVSQLCEAEAAQGAAARERPNAWPAPNQRPVEAPRQLELPLV</sequence>
<protein>
    <submittedName>
        <fullName evidence="2">Uncharacterized protein</fullName>
    </submittedName>
</protein>
<proteinExistence type="predicted"/>
<dbReference type="AlphaFoldDB" id="A0A397Q832"/>
<dbReference type="EMBL" id="QXDF01000001">
    <property type="protein sequence ID" value="RIA55985.1"/>
    <property type="molecule type" value="Genomic_DNA"/>
</dbReference>
<dbReference type="RefSeq" id="WP_147361502.1">
    <property type="nucleotide sequence ID" value="NZ_QXDF01000001.1"/>
</dbReference>
<name>A0A397Q832_9HYPH</name>
<gene>
    <name evidence="2" type="ORF">BXY53_1074</name>
</gene>
<evidence type="ECO:0000313" key="2">
    <source>
        <dbReference type="EMBL" id="RIA55985.1"/>
    </source>
</evidence>
<evidence type="ECO:0000256" key="1">
    <source>
        <dbReference type="SAM" id="MobiDB-lite"/>
    </source>
</evidence>
<feature type="region of interest" description="Disordered" evidence="1">
    <location>
        <begin position="36"/>
        <end position="66"/>
    </location>
</feature>
<comment type="caution">
    <text evidence="2">The sequence shown here is derived from an EMBL/GenBank/DDBJ whole genome shotgun (WGS) entry which is preliminary data.</text>
</comment>
<evidence type="ECO:0000313" key="3">
    <source>
        <dbReference type="Proteomes" id="UP000266273"/>
    </source>
</evidence>
<reference evidence="2 3" key="1">
    <citation type="submission" date="2018-08" db="EMBL/GenBank/DDBJ databases">
        <title>Genomic Encyclopedia of Archaeal and Bacterial Type Strains, Phase II (KMG-II): from individual species to whole genera.</title>
        <authorList>
            <person name="Goeker M."/>
        </authorList>
    </citation>
    <scope>NUCLEOTIDE SEQUENCE [LARGE SCALE GENOMIC DNA]</scope>
    <source>
        <strain evidence="2 3">DSM 5002</strain>
    </source>
</reference>
<organism evidence="2 3">
    <name type="scientific">Dichotomicrobium thermohalophilum</name>
    <dbReference type="NCBI Taxonomy" id="933063"/>
    <lineage>
        <taxon>Bacteria</taxon>
        <taxon>Pseudomonadati</taxon>
        <taxon>Pseudomonadota</taxon>
        <taxon>Alphaproteobacteria</taxon>
        <taxon>Hyphomicrobiales</taxon>
        <taxon>Hyphomicrobiaceae</taxon>
        <taxon>Dichotomicrobium</taxon>
    </lineage>
</organism>
<keyword evidence="3" id="KW-1185">Reference proteome</keyword>